<evidence type="ECO:0008006" key="4">
    <source>
        <dbReference type="Google" id="ProtNLM"/>
    </source>
</evidence>
<comment type="caution">
    <text evidence="2">The sequence shown here is derived from an EMBL/GenBank/DDBJ whole genome shotgun (WGS) entry which is preliminary data.</text>
</comment>
<feature type="signal peptide" evidence="1">
    <location>
        <begin position="1"/>
        <end position="20"/>
    </location>
</feature>
<name>A0A8S1PV68_9CILI</name>
<accession>A0A8S1PV68</accession>
<gene>
    <name evidence="2" type="ORF">PSON_ATCC_30995.1.T0880141</name>
</gene>
<dbReference type="Proteomes" id="UP000692954">
    <property type="component" value="Unassembled WGS sequence"/>
</dbReference>
<dbReference type="OrthoDB" id="305310at2759"/>
<feature type="chain" id="PRO_5035790343" description="Transmembrane protein" evidence="1">
    <location>
        <begin position="21"/>
        <end position="420"/>
    </location>
</feature>
<organism evidence="2 3">
    <name type="scientific">Paramecium sonneborni</name>
    <dbReference type="NCBI Taxonomy" id="65129"/>
    <lineage>
        <taxon>Eukaryota</taxon>
        <taxon>Sar</taxon>
        <taxon>Alveolata</taxon>
        <taxon>Ciliophora</taxon>
        <taxon>Intramacronucleata</taxon>
        <taxon>Oligohymenophorea</taxon>
        <taxon>Peniculida</taxon>
        <taxon>Parameciidae</taxon>
        <taxon>Paramecium</taxon>
    </lineage>
</organism>
<keyword evidence="1" id="KW-0732">Signal</keyword>
<proteinExistence type="predicted"/>
<keyword evidence="3" id="KW-1185">Reference proteome</keyword>
<dbReference type="EMBL" id="CAJJDN010000088">
    <property type="protein sequence ID" value="CAD8107145.1"/>
    <property type="molecule type" value="Genomic_DNA"/>
</dbReference>
<dbReference type="AlphaFoldDB" id="A0A8S1PV68"/>
<evidence type="ECO:0000256" key="1">
    <source>
        <dbReference type="SAM" id="SignalP"/>
    </source>
</evidence>
<evidence type="ECO:0000313" key="3">
    <source>
        <dbReference type="Proteomes" id="UP000692954"/>
    </source>
</evidence>
<reference evidence="2" key="1">
    <citation type="submission" date="2021-01" db="EMBL/GenBank/DDBJ databases">
        <authorList>
            <consortium name="Genoscope - CEA"/>
            <person name="William W."/>
        </authorList>
    </citation>
    <scope>NUCLEOTIDE SEQUENCE</scope>
</reference>
<protein>
    <recommendedName>
        <fullName evidence="4">Transmembrane protein</fullName>
    </recommendedName>
</protein>
<sequence>MLFLILIDFIFACQYESTYANITDINSLIPINHIIQSVTQTQTLQNTQQFTNITLYTKHINHTFTNFGQLTIYLKQSISYNFLNATFQSFGQAILQDVPFILQLSFNTQTNTFYTNSIQYNSPTQFTFIALMNYYQYFQSVVNLIIAQIPPQLNILFNSIQFQFQPIFPDYTYTYININGQPLTIDFTYQSNNISYQKQDLTLIGQLLIKNYNNNICTETQLPNNSTQFQQLEIFSTSIIQSIIQYAYSQNYFQIQLNNNWKSQDFQFLIGSFQNLLYNLEKVSPITPVTGWCNLTEIPQYNPFNITLAYQCNFYYSEDQIILLTLEFDLVLNLQFNQTLSQIEIICQQYQYTFNNLLRSFNEKYPPKPQFWSLTNLYLTTILNTHIKDHPLFGSGFQTIPRNSPNITINNDYLMIYQNN</sequence>
<evidence type="ECO:0000313" key="2">
    <source>
        <dbReference type="EMBL" id="CAD8107145.1"/>
    </source>
</evidence>